<dbReference type="InterPro" id="IPR013785">
    <property type="entry name" value="Aldolase_TIM"/>
</dbReference>
<comment type="catalytic activity">
    <reaction evidence="5">
        <text>a (2S)-2-hydroxycarboxylate + O2 = a 2-oxocarboxylate + H2O2</text>
        <dbReference type="Rhea" id="RHEA:16789"/>
        <dbReference type="ChEBI" id="CHEBI:15379"/>
        <dbReference type="ChEBI" id="CHEBI:16240"/>
        <dbReference type="ChEBI" id="CHEBI:35179"/>
        <dbReference type="ChEBI" id="CHEBI:58123"/>
        <dbReference type="EC" id="1.1.3.15"/>
    </reaction>
    <physiologicalReaction direction="left-to-right" evidence="5">
        <dbReference type="Rhea" id="RHEA:16790"/>
    </physiologicalReaction>
</comment>
<organism evidence="10 11">
    <name type="scientific">Ceratosolen solmsi marchali</name>
    <dbReference type="NCBI Taxonomy" id="326594"/>
    <lineage>
        <taxon>Eukaryota</taxon>
        <taxon>Metazoa</taxon>
        <taxon>Ecdysozoa</taxon>
        <taxon>Arthropoda</taxon>
        <taxon>Hexapoda</taxon>
        <taxon>Insecta</taxon>
        <taxon>Pterygota</taxon>
        <taxon>Neoptera</taxon>
        <taxon>Endopterygota</taxon>
        <taxon>Hymenoptera</taxon>
        <taxon>Apocrita</taxon>
        <taxon>Proctotrupomorpha</taxon>
        <taxon>Chalcidoidea</taxon>
        <taxon>Agaonidae</taxon>
        <taxon>Agaoninae</taxon>
        <taxon>Ceratosolen</taxon>
    </lineage>
</organism>
<feature type="binding site" evidence="8">
    <location>
        <position position="260"/>
    </location>
    <ligand>
        <name>glyoxylate</name>
        <dbReference type="ChEBI" id="CHEBI:36655"/>
    </ligand>
</feature>
<keyword evidence="8" id="KW-0288">FMN</keyword>
<feature type="binding site" evidence="8">
    <location>
        <begin position="78"/>
        <end position="80"/>
    </location>
    <ligand>
        <name>FMN</name>
        <dbReference type="ChEBI" id="CHEBI:58210"/>
    </ligand>
</feature>
<evidence type="ECO:0000313" key="11">
    <source>
        <dbReference type="RefSeq" id="XP_011505949.1"/>
    </source>
</evidence>
<dbReference type="PANTHER" id="PTHR10578">
    <property type="entry name" value="S -2-HYDROXY-ACID OXIDASE-RELATED"/>
    <property type="match status" value="1"/>
</dbReference>
<dbReference type="FunFam" id="3.20.20.70:FF:000056">
    <property type="entry name" value="hydroxyacid oxidase 2"/>
    <property type="match status" value="1"/>
</dbReference>
<dbReference type="AlphaFoldDB" id="A0AAJ6YWX9"/>
<dbReference type="GeneID" id="105368602"/>
<feature type="binding site" evidence="8">
    <location>
        <begin position="311"/>
        <end position="312"/>
    </location>
    <ligand>
        <name>FMN</name>
        <dbReference type="ChEBI" id="CHEBI:58210"/>
    </ligand>
</feature>
<dbReference type="InterPro" id="IPR012133">
    <property type="entry name" value="Alpha-hydoxy_acid_DH_FMN"/>
</dbReference>
<feature type="binding site" evidence="8">
    <location>
        <position position="157"/>
    </location>
    <ligand>
        <name>FMN</name>
        <dbReference type="ChEBI" id="CHEBI:58210"/>
    </ligand>
</feature>
<dbReference type="CDD" id="cd02809">
    <property type="entry name" value="alpha_hydroxyacid_oxid_FMN"/>
    <property type="match status" value="1"/>
</dbReference>
<dbReference type="KEGG" id="csol:105368602"/>
<dbReference type="EC" id="1.1.3.15" evidence="2"/>
<feature type="binding site" evidence="8">
    <location>
        <position position="107"/>
    </location>
    <ligand>
        <name>FMN</name>
        <dbReference type="ChEBI" id="CHEBI:58210"/>
    </ligand>
</feature>
<keyword evidence="10" id="KW-1185">Reference proteome</keyword>
<dbReference type="RefSeq" id="XP_011505949.1">
    <property type="nucleotide sequence ID" value="XM_011507647.1"/>
</dbReference>
<keyword evidence="8" id="KW-0285">Flavoprotein</keyword>
<dbReference type="Proteomes" id="UP000695007">
    <property type="component" value="Unplaced"/>
</dbReference>
<evidence type="ECO:0000256" key="4">
    <source>
        <dbReference type="ARBA" id="ARBA00024042"/>
    </source>
</evidence>
<evidence type="ECO:0000256" key="5">
    <source>
        <dbReference type="ARBA" id="ARBA00029325"/>
    </source>
</evidence>
<dbReference type="Pfam" id="PF01070">
    <property type="entry name" value="FMN_dh"/>
    <property type="match status" value="1"/>
</dbReference>
<dbReference type="InterPro" id="IPR008259">
    <property type="entry name" value="FMN_hydac_DH_AS"/>
</dbReference>
<dbReference type="Gene3D" id="3.20.20.70">
    <property type="entry name" value="Aldolase class I"/>
    <property type="match status" value="1"/>
</dbReference>
<evidence type="ECO:0000259" key="9">
    <source>
        <dbReference type="PROSITE" id="PS51349"/>
    </source>
</evidence>
<comment type="catalytic activity">
    <reaction evidence="6">
        <text>2-hydroxyoctanoate + O2 = 2-oxooctanoate + H2O2</text>
        <dbReference type="Rhea" id="RHEA:67940"/>
        <dbReference type="ChEBI" id="CHEBI:15379"/>
        <dbReference type="ChEBI" id="CHEBI:16240"/>
        <dbReference type="ChEBI" id="CHEBI:133514"/>
        <dbReference type="ChEBI" id="CHEBI:176689"/>
    </reaction>
    <physiologicalReaction direction="left-to-right" evidence="6">
        <dbReference type="Rhea" id="RHEA:67941"/>
    </physiologicalReaction>
</comment>
<dbReference type="GO" id="GO:0003973">
    <property type="term" value="F:(S)-2-hydroxy-acid oxidase activity"/>
    <property type="evidence" value="ECO:0007669"/>
    <property type="project" value="UniProtKB-EC"/>
</dbReference>
<evidence type="ECO:0000256" key="7">
    <source>
        <dbReference type="PIRSR" id="PIRSR000138-1"/>
    </source>
</evidence>
<dbReference type="GO" id="GO:0005782">
    <property type="term" value="C:peroxisomal matrix"/>
    <property type="evidence" value="ECO:0007669"/>
    <property type="project" value="TreeGrafter"/>
</dbReference>
<feature type="binding site" evidence="8">
    <location>
        <position position="25"/>
    </location>
    <ligand>
        <name>glyoxylate</name>
        <dbReference type="ChEBI" id="CHEBI:36655"/>
    </ligand>
</feature>
<dbReference type="InterPro" id="IPR037396">
    <property type="entry name" value="FMN_HAD"/>
</dbReference>
<feature type="binding site" evidence="8">
    <location>
        <position position="257"/>
    </location>
    <ligand>
        <name>glyoxylate</name>
        <dbReference type="ChEBI" id="CHEBI:36655"/>
    </ligand>
</feature>
<feature type="binding site" evidence="8">
    <location>
        <position position="233"/>
    </location>
    <ligand>
        <name>FMN</name>
        <dbReference type="ChEBI" id="CHEBI:58210"/>
    </ligand>
</feature>
<comment type="cofactor">
    <cofactor evidence="1">
        <name>FMN</name>
        <dbReference type="ChEBI" id="CHEBI:58210"/>
    </cofactor>
</comment>
<feature type="binding site" evidence="8">
    <location>
        <position position="129"/>
    </location>
    <ligand>
        <name>FMN</name>
        <dbReference type="ChEBI" id="CHEBI:58210"/>
    </ligand>
</feature>
<sequence length="366" mass="40697">MARFVCIQDFENSAMNNLAPVVRDYYKSGAGEENTLRWNKEAFKQIRIRPRVLRDVSKRDIGTKVLKQNVSMPLGVSPTAMQRMAHPDGECATARATQAAKTVFILSTISTSSIEEVAKAAPEAIKWFQLYVYFDRNVTLNLIRRAEKADFKALVLTVDTPMFGDRRRDIKNKFTLPNHLRLANFEGFLSRKINSTTKGSGLSEYVTNLFDDSLNWQVIKWLKSVTNLPIVLKGVLTSEDALLGVKYGADAIMVSNHGARQIDGTPATIEVLPEIVQAVGKKVEVYLDGGVTQGTDVFKALALGAKMVFFGRPILWGLACGGEKGARTVLELMRREIDLAFALTGCSNVNQVTKDMVKHKSYYSHL</sequence>
<dbReference type="PANTHER" id="PTHR10578:SF149">
    <property type="entry name" value="2-HYDROXYACID OXIDASE 2"/>
    <property type="match status" value="1"/>
</dbReference>
<evidence type="ECO:0000256" key="3">
    <source>
        <dbReference type="ARBA" id="ARBA00023002"/>
    </source>
</evidence>
<dbReference type="SUPFAM" id="SSF51395">
    <property type="entry name" value="FMN-linked oxidoreductases"/>
    <property type="match status" value="1"/>
</dbReference>
<evidence type="ECO:0000256" key="2">
    <source>
        <dbReference type="ARBA" id="ARBA00013087"/>
    </source>
</evidence>
<dbReference type="PROSITE" id="PS51349">
    <property type="entry name" value="FMN_HYDROXY_ACID_DH_2"/>
    <property type="match status" value="1"/>
</dbReference>
<feature type="binding site" evidence="8">
    <location>
        <position position="166"/>
    </location>
    <ligand>
        <name>glyoxylate</name>
        <dbReference type="ChEBI" id="CHEBI:36655"/>
    </ligand>
</feature>
<dbReference type="InterPro" id="IPR000262">
    <property type="entry name" value="FMN-dep_DH"/>
</dbReference>
<dbReference type="PROSITE" id="PS00557">
    <property type="entry name" value="FMN_HYDROXY_ACID_DH_1"/>
    <property type="match status" value="1"/>
</dbReference>
<evidence type="ECO:0000313" key="10">
    <source>
        <dbReference type="Proteomes" id="UP000695007"/>
    </source>
</evidence>
<evidence type="ECO:0000256" key="8">
    <source>
        <dbReference type="PIRSR" id="PIRSR000138-2"/>
    </source>
</evidence>
<reference evidence="11" key="1">
    <citation type="submission" date="2025-08" db="UniProtKB">
        <authorList>
            <consortium name="RefSeq"/>
        </authorList>
    </citation>
    <scope>IDENTIFICATION</scope>
</reference>
<proteinExistence type="inferred from homology"/>
<dbReference type="GO" id="GO:0001561">
    <property type="term" value="P:fatty acid alpha-oxidation"/>
    <property type="evidence" value="ECO:0007669"/>
    <property type="project" value="TreeGrafter"/>
</dbReference>
<gene>
    <name evidence="11" type="primary">LOC105368602</name>
</gene>
<dbReference type="CTD" id="3771779"/>
<evidence type="ECO:0000256" key="6">
    <source>
        <dbReference type="ARBA" id="ARBA00029327"/>
    </source>
</evidence>
<comment type="similarity">
    <text evidence="4">Belongs to the FMN-dependent alpha-hydroxy acid dehydrogenase family.</text>
</comment>
<keyword evidence="3" id="KW-0560">Oxidoreductase</keyword>
<protein>
    <recommendedName>
        <fullName evidence="2">(S)-2-hydroxy-acid oxidase</fullName>
        <ecNumber evidence="2">1.1.3.15</ecNumber>
    </recommendedName>
</protein>
<feature type="active site" description="Proton acceptor" evidence="7">
    <location>
        <position position="257"/>
    </location>
</feature>
<name>A0AAJ6YWX9_9HYME</name>
<feature type="domain" description="FMN hydroxy acid dehydrogenase" evidence="9">
    <location>
        <begin position="1"/>
        <end position="362"/>
    </location>
</feature>
<feature type="binding site" evidence="8">
    <location>
        <position position="255"/>
    </location>
    <ligand>
        <name>FMN</name>
        <dbReference type="ChEBI" id="CHEBI:58210"/>
    </ligand>
</feature>
<evidence type="ECO:0000256" key="1">
    <source>
        <dbReference type="ARBA" id="ARBA00001917"/>
    </source>
</evidence>
<feature type="binding site" evidence="8">
    <location>
        <position position="131"/>
    </location>
    <ligand>
        <name>glyoxylate</name>
        <dbReference type="ChEBI" id="CHEBI:36655"/>
    </ligand>
</feature>
<dbReference type="PIRSF" id="PIRSF000138">
    <property type="entry name" value="Al-hdrx_acd_dh"/>
    <property type="match status" value="1"/>
</dbReference>
<accession>A0AAJ6YWX9</accession>
<dbReference type="GO" id="GO:0010181">
    <property type="term" value="F:FMN binding"/>
    <property type="evidence" value="ECO:0007669"/>
    <property type="project" value="InterPro"/>
</dbReference>